<dbReference type="Proteomes" id="UP000005580">
    <property type="component" value="Unassembled WGS sequence"/>
</dbReference>
<accession>E7RP57</accession>
<dbReference type="HOGENOM" id="CLU_090646_0_0_10"/>
<organism evidence="1 2">
    <name type="scientific">Hoylesella oralis ATCC 33269</name>
    <dbReference type="NCBI Taxonomy" id="873533"/>
    <lineage>
        <taxon>Bacteria</taxon>
        <taxon>Pseudomonadati</taxon>
        <taxon>Bacteroidota</taxon>
        <taxon>Bacteroidia</taxon>
        <taxon>Bacteroidales</taxon>
        <taxon>Prevotellaceae</taxon>
        <taxon>Hoylesella</taxon>
    </lineage>
</organism>
<keyword evidence="2" id="KW-1185">Reference proteome</keyword>
<dbReference type="eggNOG" id="ENOG50337ZM">
    <property type="taxonomic scope" value="Bacteria"/>
</dbReference>
<dbReference type="STRING" id="28134.SAMN05444288_1788"/>
<protein>
    <submittedName>
        <fullName evidence="1">Uncharacterized protein</fullName>
    </submittedName>
</protein>
<name>E7RP57_9BACT</name>
<gene>
    <name evidence="1" type="ORF">HMPREF0663_10958</name>
</gene>
<reference evidence="1" key="1">
    <citation type="submission" date="2011-01" db="EMBL/GenBank/DDBJ databases">
        <authorList>
            <person name="Muzny D."/>
            <person name="Qin X."/>
            <person name="Buhay C."/>
            <person name="Dugan-Rocha S."/>
            <person name="Ding Y."/>
            <person name="Chen G."/>
            <person name="Hawes A."/>
            <person name="Holder M."/>
            <person name="Jhangiani S."/>
            <person name="Johnson A."/>
            <person name="Khan Z."/>
            <person name="Li Z."/>
            <person name="Liu W."/>
            <person name="Liu X."/>
            <person name="Perez L."/>
            <person name="Shen H."/>
            <person name="Wang Q."/>
            <person name="Watt J."/>
            <person name="Xi L."/>
            <person name="Xin Y."/>
            <person name="Zhou J."/>
            <person name="Deng J."/>
            <person name="Jiang H."/>
            <person name="Liu Y."/>
            <person name="Qu J."/>
            <person name="Song X.-Z."/>
            <person name="Zhang L."/>
            <person name="Villasana D."/>
            <person name="Johnson A."/>
            <person name="Liu J."/>
            <person name="Liyanage D."/>
            <person name="Lorensuhewa L."/>
            <person name="Robinson T."/>
            <person name="Song A."/>
            <person name="Song B.-B."/>
            <person name="Dinh H."/>
            <person name="Thornton R."/>
            <person name="Coyle M."/>
            <person name="Francisco L."/>
            <person name="Jackson L."/>
            <person name="Javaid M."/>
            <person name="Korchina V."/>
            <person name="Kovar C."/>
            <person name="Mata R."/>
            <person name="Mathew T."/>
            <person name="Ngo R."/>
            <person name="Nguyen L."/>
            <person name="Nguyen N."/>
            <person name="Okwuonu G."/>
            <person name="Ongeri F."/>
            <person name="Pham C."/>
            <person name="Simmons D."/>
            <person name="Wilczek-Boney K."/>
            <person name="Hale W."/>
            <person name="Jakkamsetti A."/>
            <person name="Pham P."/>
            <person name="Ruth R."/>
            <person name="San Lucas F."/>
            <person name="Warren J."/>
            <person name="Zhang J."/>
            <person name="Zhao Z."/>
            <person name="Zhou C."/>
            <person name="Zhu D."/>
            <person name="Lee S."/>
            <person name="Bess C."/>
            <person name="Blankenburg K."/>
            <person name="Forbes L."/>
            <person name="Fu Q."/>
            <person name="Gubbala S."/>
            <person name="Hirani K."/>
            <person name="Jayaseelan J.C."/>
            <person name="Lara F."/>
            <person name="Munidasa M."/>
            <person name="Palculict T."/>
            <person name="Patil S."/>
            <person name="Pu L.-L."/>
            <person name="Saada N."/>
            <person name="Tang L."/>
            <person name="Weissenberger G."/>
            <person name="Zhu Y."/>
            <person name="Hemphill L."/>
            <person name="Shang Y."/>
            <person name="Youmans B."/>
            <person name="Ayvaz T."/>
            <person name="Ross M."/>
            <person name="Santibanez J."/>
            <person name="Aqrawi P."/>
            <person name="Gross S."/>
            <person name="Joshi V."/>
            <person name="Fowler G."/>
            <person name="Nazareth L."/>
            <person name="Reid J."/>
            <person name="Worley K."/>
            <person name="Petrosino J."/>
            <person name="Highlander S."/>
            <person name="Gibbs R."/>
        </authorList>
    </citation>
    <scope>NUCLEOTIDE SEQUENCE [LARGE SCALE GENOMIC DNA]</scope>
    <source>
        <strain evidence="1">ATCC 33269</strain>
    </source>
</reference>
<comment type="caution">
    <text evidence="1">The sequence shown here is derived from an EMBL/GenBank/DDBJ whole genome shotgun (WGS) entry which is preliminary data.</text>
</comment>
<dbReference type="EMBL" id="AEPE02000003">
    <property type="protein sequence ID" value="EFZ37500.1"/>
    <property type="molecule type" value="Genomic_DNA"/>
</dbReference>
<evidence type="ECO:0000313" key="2">
    <source>
        <dbReference type="Proteomes" id="UP000005580"/>
    </source>
</evidence>
<dbReference type="SUPFAM" id="SSF56935">
    <property type="entry name" value="Porins"/>
    <property type="match status" value="1"/>
</dbReference>
<evidence type="ECO:0000313" key="1">
    <source>
        <dbReference type="EMBL" id="EFZ37500.1"/>
    </source>
</evidence>
<dbReference type="AlphaFoldDB" id="E7RP57"/>
<proteinExistence type="predicted"/>
<sequence length="254" mass="28522">MKIVLKVLICCMDHLFLHQMKQTIIILYACLCCLAGMAQQESRPSKQKVAPNDSIRLFAPAIADTHPQPTAVTNIKGCVSAIPEDTFRLPPMNAQGQVLPINMYPYSYWNGFYNWNLHRGLNVNIGASVFAFFGKNAPHGAGFAQNISAMYAIPLNNKLSLAVGGYFNNTSWSHDSYRDAGLSAVLGYRFNEHWEAYLYAQKSIVNTHRIPYPLYTLNNIGDRIGAAVKYNVNPNFSFQVSFESNRVPRSWGFE</sequence>